<dbReference type="RefSeq" id="WP_106620492.1">
    <property type="nucleotide sequence ID" value="NZ_PYAX01000031.1"/>
</dbReference>
<evidence type="ECO:0000256" key="1">
    <source>
        <dbReference type="SAM" id="MobiDB-lite"/>
    </source>
</evidence>
<feature type="transmembrane region" description="Helical" evidence="2">
    <location>
        <begin position="596"/>
        <end position="614"/>
    </location>
</feature>
<organism evidence="3 4">
    <name type="scientific">Saccharothrix carnea</name>
    <dbReference type="NCBI Taxonomy" id="1280637"/>
    <lineage>
        <taxon>Bacteria</taxon>
        <taxon>Bacillati</taxon>
        <taxon>Actinomycetota</taxon>
        <taxon>Actinomycetes</taxon>
        <taxon>Pseudonocardiales</taxon>
        <taxon>Pseudonocardiaceae</taxon>
        <taxon>Saccharothrix</taxon>
    </lineage>
</organism>
<feature type="region of interest" description="Disordered" evidence="1">
    <location>
        <begin position="784"/>
        <end position="839"/>
    </location>
</feature>
<feature type="compositionally biased region" description="Low complexity" evidence="1">
    <location>
        <begin position="153"/>
        <end position="162"/>
    </location>
</feature>
<feature type="region of interest" description="Disordered" evidence="1">
    <location>
        <begin position="662"/>
        <end position="691"/>
    </location>
</feature>
<feature type="transmembrane region" description="Helical" evidence="2">
    <location>
        <begin position="558"/>
        <end position="575"/>
    </location>
</feature>
<reference evidence="3 4" key="1">
    <citation type="submission" date="2018-03" db="EMBL/GenBank/DDBJ databases">
        <title>Genomic Encyclopedia of Type Strains, Phase III (KMG-III): the genomes of soil and plant-associated and newly described type strains.</title>
        <authorList>
            <person name="Whitman W."/>
        </authorList>
    </citation>
    <scope>NUCLEOTIDE SEQUENCE [LARGE SCALE GENOMIC DNA]</scope>
    <source>
        <strain evidence="3 4">CGMCC 4.7097</strain>
    </source>
</reference>
<keyword evidence="2" id="KW-1133">Transmembrane helix</keyword>
<name>A0A2P8HBB5_SACCR</name>
<dbReference type="EMBL" id="PYAX01000031">
    <property type="protein sequence ID" value="PSL43512.1"/>
    <property type="molecule type" value="Genomic_DNA"/>
</dbReference>
<evidence type="ECO:0000256" key="2">
    <source>
        <dbReference type="SAM" id="Phobius"/>
    </source>
</evidence>
<keyword evidence="4" id="KW-1185">Reference proteome</keyword>
<feature type="region of interest" description="Disordered" evidence="1">
    <location>
        <begin position="1"/>
        <end position="23"/>
    </location>
</feature>
<dbReference type="PANTHER" id="PTHR45725">
    <property type="entry name" value="FORMIN HOMOLOGY 2 FAMILY MEMBER"/>
    <property type="match status" value="1"/>
</dbReference>
<protein>
    <submittedName>
        <fullName evidence="3">Uncharacterized protein</fullName>
    </submittedName>
</protein>
<feature type="transmembrane region" description="Helical" evidence="2">
    <location>
        <begin position="531"/>
        <end position="552"/>
    </location>
</feature>
<feature type="region of interest" description="Disordered" evidence="1">
    <location>
        <begin position="41"/>
        <end position="69"/>
    </location>
</feature>
<keyword evidence="2" id="KW-0472">Membrane</keyword>
<proteinExistence type="predicted"/>
<feature type="compositionally biased region" description="Pro residues" evidence="1">
    <location>
        <begin position="793"/>
        <end position="829"/>
    </location>
</feature>
<keyword evidence="2" id="KW-0812">Transmembrane</keyword>
<accession>A0A2P8HBB5</accession>
<dbReference type="Proteomes" id="UP000241118">
    <property type="component" value="Unassembled WGS sequence"/>
</dbReference>
<comment type="caution">
    <text evidence="3">The sequence shown here is derived from an EMBL/GenBank/DDBJ whole genome shotgun (WGS) entry which is preliminary data.</text>
</comment>
<dbReference type="AlphaFoldDB" id="A0A2P8HBB5"/>
<sequence>MRRHRESPEPSDGTRPGSVAVRRDTGLLVLQRSAGNAAVASLFGPPTTRQEVEPPPEIPLSLPDRGLPGELVREADQRRLLVDEAAERSAARVDESVQAHRARIAATAEAQESTATSALRTLRTSVDAQASAQAAATLTASAGTRAAIGAKAAATTTATRSTVDALGEEARATGEREAARAVRESPTPESARPAAGAAEPEIADGQERIARAVAGKAATELTRSGEQAAGQVRAGVAAARTSLYEPAKAAAAEQIRTGASEADRAVAEGATTTTTALRATATRTTESAVQGHQRFVASLRAGRRTAEADLEAWAAESRTRLRETAARLATNLVEQARALAALVASETTSAEASDAAGGQALTAVRTAGDEVAQGIGDAAGGLVEGAGRLATDHGQSLGGVGDQAAAALGRAGEAAGAALRQSAAAFTAQAGQTRTAVGGELDRLPAKAADALAAKHQEGVAGLTGTADRAGEAQRTWVSDARSRGQNGATRFEGEAERLAARARDQQPVQRWFAELIGSMRSWLREKCGDVLGGILSGLILSLPTIIIGVGLLMAGPIGWGVLAGLLVVGAGLGIRGRWQEYKADHRGEGPGFLEGMGLVALGIADLTGIPYIVEAGYGQRAFSPTEMSPFERWERGTQGVVNLGLLVAGGVKKLFSERAPVREPVRTPTDVPPEPVPRPRLDPHTAPIAGENNNARFEAVRRMILELPPAERAAATRVLFARLTEMSGNTWNFRVNPTKGGGVHFTGEGAPFIFAIDGAGNVFQGKIGPGTLTIHPDGQVTVNYDAGLRPINPEPAPPPPPPPPEPAPVAPIPTGSPLPRIPPRLPTPPHDREPEPVP</sequence>
<feature type="compositionally biased region" description="Basic and acidic residues" evidence="1">
    <location>
        <begin position="830"/>
        <end position="839"/>
    </location>
</feature>
<evidence type="ECO:0000313" key="3">
    <source>
        <dbReference type="EMBL" id="PSL43512.1"/>
    </source>
</evidence>
<dbReference type="PANTHER" id="PTHR45725:SF18">
    <property type="entry name" value="ORC1-LIKE AAA ATPASE DOMAIN-CONTAINING PROTEIN"/>
    <property type="match status" value="1"/>
</dbReference>
<dbReference type="OrthoDB" id="9972160at2"/>
<feature type="region of interest" description="Disordered" evidence="1">
    <location>
        <begin position="153"/>
        <end position="202"/>
    </location>
</feature>
<feature type="compositionally biased region" description="Basic and acidic residues" evidence="1">
    <location>
        <begin position="168"/>
        <end position="183"/>
    </location>
</feature>
<dbReference type="InterPro" id="IPR051425">
    <property type="entry name" value="Formin_Homology"/>
</dbReference>
<evidence type="ECO:0000313" key="4">
    <source>
        <dbReference type="Proteomes" id="UP000241118"/>
    </source>
</evidence>
<gene>
    <name evidence="3" type="ORF">B0I31_13113</name>
</gene>